<feature type="domain" description="DUF2399" evidence="1">
    <location>
        <begin position="259"/>
        <end position="410"/>
    </location>
</feature>
<protein>
    <submittedName>
        <fullName evidence="3">TIGR02679 family protein</fullName>
    </submittedName>
</protein>
<dbReference type="EMBL" id="JAQFWP010000038">
    <property type="protein sequence ID" value="MDA2806639.1"/>
    <property type="molecule type" value="Genomic_DNA"/>
</dbReference>
<accession>A0ABT4TPN5</accession>
<dbReference type="InterPro" id="IPR024466">
    <property type="entry name" value="CHP02679_N"/>
</dbReference>
<feature type="domain" description="Conserved hypothetical protein CHP02679 N terminus" evidence="2">
    <location>
        <begin position="32"/>
        <end position="237"/>
    </location>
</feature>
<evidence type="ECO:0000313" key="3">
    <source>
        <dbReference type="EMBL" id="MDA2806639.1"/>
    </source>
</evidence>
<dbReference type="Pfam" id="PF09664">
    <property type="entry name" value="DUF2399"/>
    <property type="match status" value="1"/>
</dbReference>
<comment type="caution">
    <text evidence="3">The sequence shown here is derived from an EMBL/GenBank/DDBJ whole genome shotgun (WGS) entry which is preliminary data.</text>
</comment>
<keyword evidence="4" id="KW-1185">Reference proteome</keyword>
<dbReference type="InterPro" id="IPR013495">
    <property type="entry name" value="CHP02679"/>
</dbReference>
<dbReference type="Proteomes" id="UP001165685">
    <property type="component" value="Unassembled WGS sequence"/>
</dbReference>
<evidence type="ECO:0000259" key="1">
    <source>
        <dbReference type="Pfam" id="PF09664"/>
    </source>
</evidence>
<name>A0ABT4TPN5_9ACTN</name>
<organism evidence="3 4">
    <name type="scientific">Nocardiopsis suaedae</name>
    <dbReference type="NCBI Taxonomy" id="3018444"/>
    <lineage>
        <taxon>Bacteria</taxon>
        <taxon>Bacillati</taxon>
        <taxon>Actinomycetota</taxon>
        <taxon>Actinomycetes</taxon>
        <taxon>Streptosporangiales</taxon>
        <taxon>Nocardiopsidaceae</taxon>
        <taxon>Nocardiopsis</taxon>
    </lineage>
</organism>
<proteinExistence type="predicted"/>
<reference evidence="3" key="1">
    <citation type="submission" date="2023-01" db="EMBL/GenBank/DDBJ databases">
        <title>Draft genome sequence of Nocardiopsis sp. LSu2-4 isolated from halophytes.</title>
        <authorList>
            <person name="Duangmal K."/>
            <person name="Chantavorakit T."/>
        </authorList>
    </citation>
    <scope>NUCLEOTIDE SEQUENCE</scope>
    <source>
        <strain evidence="3">LSu2-4</strain>
    </source>
</reference>
<dbReference type="RefSeq" id="WP_270679275.1">
    <property type="nucleotide sequence ID" value="NZ_JAQFWP010000038.1"/>
</dbReference>
<evidence type="ECO:0000313" key="4">
    <source>
        <dbReference type="Proteomes" id="UP001165685"/>
    </source>
</evidence>
<gene>
    <name evidence="3" type="ORF">O4U47_19170</name>
</gene>
<dbReference type="Pfam" id="PF11796">
    <property type="entry name" value="DUF3323"/>
    <property type="match status" value="1"/>
</dbReference>
<sequence>MDRPRLERLLGDPDARWLVERVRDRMEKGRPLTGTVTLTRAEQGQRAAAERLLGRPPRRGRALTVSLEAVDAVLRRSGASPEGLAQAVEALTGPVRLRSEAEAALRDAWDSAFAPLEHVCGHTPALADWCTELRGTGLAGRLLGGPEDAAPVLARLADVIAALPAKGEGLGTFAARVCGDAHALDDGRPLATLALKAARAMVGSSSGGGTEERRETWAAVGLLKDDLSSTVLTVGLPGDARTPTGRALAALKAGGQPMVLTLRQVVTDPPVGLLAGSVVRVCENPAVIAAAADLLGADCPPLVCLQGQPSAAASALLRGLSDAGAELHYHGDFDWGGIRIANHLHRRFGWSPWRFRTADYLEALRQVEQSRPLSGAYVEADWDEDLAAALEHHGRRIEEESVLDALIGDLALAMPR</sequence>
<evidence type="ECO:0000259" key="2">
    <source>
        <dbReference type="Pfam" id="PF11796"/>
    </source>
</evidence>
<dbReference type="InterPro" id="IPR024465">
    <property type="entry name" value="DUF2399"/>
</dbReference>
<dbReference type="NCBIfam" id="TIGR02679">
    <property type="entry name" value="TIGR02679 family protein"/>
    <property type="match status" value="1"/>
</dbReference>